<evidence type="ECO:0000256" key="1">
    <source>
        <dbReference type="SAM" id="Coils"/>
    </source>
</evidence>
<evidence type="ECO:0000313" key="3">
    <source>
        <dbReference type="Proteomes" id="UP001180842"/>
    </source>
</evidence>
<dbReference type="InterPro" id="IPR025580">
    <property type="entry name" value="Gp46"/>
</dbReference>
<proteinExistence type="predicted"/>
<protein>
    <submittedName>
        <fullName evidence="2">DUF4355 domain-containing protein</fullName>
    </submittedName>
</protein>
<keyword evidence="1" id="KW-0175">Coiled coil</keyword>
<dbReference type="Pfam" id="PF14265">
    <property type="entry name" value="DUF4355"/>
    <property type="match status" value="1"/>
</dbReference>
<feature type="coiled-coil region" evidence="1">
    <location>
        <begin position="65"/>
        <end position="112"/>
    </location>
</feature>
<dbReference type="Proteomes" id="UP001180842">
    <property type="component" value="Unassembled WGS sequence"/>
</dbReference>
<dbReference type="EMBL" id="JARQAI010000024">
    <property type="protein sequence ID" value="MDT2737953.1"/>
    <property type="molecule type" value="Genomic_DNA"/>
</dbReference>
<dbReference type="RefSeq" id="WP_311797454.1">
    <property type="nucleotide sequence ID" value="NZ_JARQAI010000024.1"/>
</dbReference>
<reference evidence="2" key="1">
    <citation type="submission" date="2023-03" db="EMBL/GenBank/DDBJ databases">
        <authorList>
            <person name="Shen W."/>
            <person name="Cai J."/>
        </authorList>
    </citation>
    <scope>NUCLEOTIDE SEQUENCE</scope>
    <source>
        <strain evidence="2">P69-2</strain>
    </source>
</reference>
<comment type="caution">
    <text evidence="2">The sequence shown here is derived from an EMBL/GenBank/DDBJ whole genome shotgun (WGS) entry which is preliminary data.</text>
</comment>
<organism evidence="2 3">
    <name type="scientific">Enterococcus pseudoavium</name>
    <dbReference type="NCBI Taxonomy" id="44007"/>
    <lineage>
        <taxon>Bacteria</taxon>
        <taxon>Bacillati</taxon>
        <taxon>Bacillota</taxon>
        <taxon>Bacilli</taxon>
        <taxon>Lactobacillales</taxon>
        <taxon>Enterococcaceae</taxon>
        <taxon>Enterococcus</taxon>
    </lineage>
</organism>
<dbReference type="AlphaFoldDB" id="A0AAE4I3R9"/>
<evidence type="ECO:0000313" key="2">
    <source>
        <dbReference type="EMBL" id="MDT2737953.1"/>
    </source>
</evidence>
<sequence>MFKKQLMPMRLQFFAEPGDNDTPPAGEQTPEFDAENLTDEQLAAIKEKFGFKDDEDVDSIVKSKKSKWQKELEREKNEAAELAKLSEKERQQAILEKDKEKFEQEKAAFRQEQLFVEKGKQLTEEGMPASFAKRIVGETAEEILADVKELRKDWDAALEAEVNKRLAQKTPRVGSSNGGTITKESIMAVKDDEERTRLIAENRNLF</sequence>
<gene>
    <name evidence="2" type="ORF">P7H00_12615</name>
</gene>
<name>A0AAE4I3R9_9ENTE</name>
<accession>A0AAE4I3R9</accession>